<dbReference type="InterPro" id="IPR018060">
    <property type="entry name" value="HTH_AraC"/>
</dbReference>
<dbReference type="Gene3D" id="1.10.10.60">
    <property type="entry name" value="Homeodomain-like"/>
    <property type="match status" value="2"/>
</dbReference>
<dbReference type="PROSITE" id="PS01124">
    <property type="entry name" value="HTH_ARAC_FAMILY_2"/>
    <property type="match status" value="1"/>
</dbReference>
<keyword evidence="6" id="KW-1185">Reference proteome</keyword>
<keyword evidence="2" id="KW-0238">DNA-binding</keyword>
<reference evidence="5" key="1">
    <citation type="submission" date="2020-10" db="EMBL/GenBank/DDBJ databases">
        <authorList>
            <person name="Castelo-Branco R."/>
            <person name="Eusebio N."/>
            <person name="Adriana R."/>
            <person name="Vieira A."/>
            <person name="Brugerolle De Fraissinette N."/>
            <person name="Rezende De Castro R."/>
            <person name="Schneider M.P."/>
            <person name="Vasconcelos V."/>
            <person name="Leao P.N."/>
        </authorList>
    </citation>
    <scope>NUCLEOTIDE SEQUENCE</scope>
    <source>
        <strain evidence="5">LEGE 11467</strain>
    </source>
</reference>
<evidence type="ECO:0000256" key="2">
    <source>
        <dbReference type="ARBA" id="ARBA00023125"/>
    </source>
</evidence>
<dbReference type="InterPro" id="IPR009057">
    <property type="entry name" value="Homeodomain-like_sf"/>
</dbReference>
<accession>A0A928W227</accession>
<evidence type="ECO:0000313" key="5">
    <source>
        <dbReference type="EMBL" id="MBE9041840.1"/>
    </source>
</evidence>
<keyword evidence="1" id="KW-0805">Transcription regulation</keyword>
<dbReference type="InterPro" id="IPR050204">
    <property type="entry name" value="AraC_XylS_family_regulators"/>
</dbReference>
<dbReference type="SUPFAM" id="SSF46689">
    <property type="entry name" value="Homeodomain-like"/>
    <property type="match status" value="2"/>
</dbReference>
<sequence>FHASYEVNGTWRHQHYTHGDIVIFPANEPFPTTQIDRDVELIELFLEPAMLSQTVGESVAESIELVPQPKLRDPLIQQMGLALKAELEAGGSDSRLYASSMAAALSVHLLRRYSSSPTETKDYVGGLPKYKLKQAISYIHDRLDRSFTLNELAAAVQMSPHYFATLFKQSTGRTPLQYATHCRIEKAKQLLRQGEYPIVEIALQVGFTNQSHFTRVFRKYTQTTPKVYRDTR</sequence>
<protein>
    <submittedName>
        <fullName evidence="5">Helix-turn-helix transcriptional regulator</fullName>
    </submittedName>
</protein>
<dbReference type="EMBL" id="JADEXN010000253">
    <property type="protein sequence ID" value="MBE9041840.1"/>
    <property type="molecule type" value="Genomic_DNA"/>
</dbReference>
<evidence type="ECO:0000313" key="6">
    <source>
        <dbReference type="Proteomes" id="UP000621799"/>
    </source>
</evidence>
<gene>
    <name evidence="5" type="ORF">IQ235_13725</name>
</gene>
<dbReference type="Pfam" id="PF12833">
    <property type="entry name" value="HTH_18"/>
    <property type="match status" value="1"/>
</dbReference>
<dbReference type="SMART" id="SM00342">
    <property type="entry name" value="HTH_ARAC"/>
    <property type="match status" value="1"/>
</dbReference>
<dbReference type="InterPro" id="IPR018062">
    <property type="entry name" value="HTH_AraC-typ_CS"/>
</dbReference>
<organism evidence="5 6">
    <name type="scientific">Zarconia navalis LEGE 11467</name>
    <dbReference type="NCBI Taxonomy" id="1828826"/>
    <lineage>
        <taxon>Bacteria</taxon>
        <taxon>Bacillati</taxon>
        <taxon>Cyanobacteriota</taxon>
        <taxon>Cyanophyceae</taxon>
        <taxon>Oscillatoriophycideae</taxon>
        <taxon>Oscillatoriales</taxon>
        <taxon>Oscillatoriales incertae sedis</taxon>
        <taxon>Zarconia</taxon>
        <taxon>Zarconia navalis</taxon>
    </lineage>
</organism>
<evidence type="ECO:0000259" key="4">
    <source>
        <dbReference type="PROSITE" id="PS01124"/>
    </source>
</evidence>
<evidence type="ECO:0000256" key="1">
    <source>
        <dbReference type="ARBA" id="ARBA00023015"/>
    </source>
</evidence>
<keyword evidence="3" id="KW-0804">Transcription</keyword>
<proteinExistence type="predicted"/>
<name>A0A928W227_9CYAN</name>
<feature type="non-terminal residue" evidence="5">
    <location>
        <position position="1"/>
    </location>
</feature>
<dbReference type="RefSeq" id="WP_264322032.1">
    <property type="nucleotide sequence ID" value="NZ_JADEXN010000253.1"/>
</dbReference>
<dbReference type="PRINTS" id="PR00032">
    <property type="entry name" value="HTHARAC"/>
</dbReference>
<comment type="caution">
    <text evidence="5">The sequence shown here is derived from an EMBL/GenBank/DDBJ whole genome shotgun (WGS) entry which is preliminary data.</text>
</comment>
<dbReference type="PANTHER" id="PTHR46796">
    <property type="entry name" value="HTH-TYPE TRANSCRIPTIONAL ACTIVATOR RHAS-RELATED"/>
    <property type="match status" value="1"/>
</dbReference>
<dbReference type="GO" id="GO:0003700">
    <property type="term" value="F:DNA-binding transcription factor activity"/>
    <property type="evidence" value="ECO:0007669"/>
    <property type="project" value="InterPro"/>
</dbReference>
<dbReference type="PANTHER" id="PTHR46796:SF6">
    <property type="entry name" value="ARAC SUBFAMILY"/>
    <property type="match status" value="1"/>
</dbReference>
<feature type="domain" description="HTH araC/xylS-type" evidence="4">
    <location>
        <begin position="133"/>
        <end position="231"/>
    </location>
</feature>
<evidence type="ECO:0000256" key="3">
    <source>
        <dbReference type="ARBA" id="ARBA00023163"/>
    </source>
</evidence>
<dbReference type="PROSITE" id="PS00041">
    <property type="entry name" value="HTH_ARAC_FAMILY_1"/>
    <property type="match status" value="1"/>
</dbReference>
<dbReference type="Proteomes" id="UP000621799">
    <property type="component" value="Unassembled WGS sequence"/>
</dbReference>
<dbReference type="GO" id="GO:0043565">
    <property type="term" value="F:sequence-specific DNA binding"/>
    <property type="evidence" value="ECO:0007669"/>
    <property type="project" value="InterPro"/>
</dbReference>
<dbReference type="AlphaFoldDB" id="A0A928W227"/>
<dbReference type="InterPro" id="IPR020449">
    <property type="entry name" value="Tscrpt_reg_AraC-type_HTH"/>
</dbReference>